<proteinExistence type="predicted"/>
<dbReference type="FunFam" id="3.40.50.300:FF:000287">
    <property type="entry name" value="Multidrug ABC transporter ATP-binding protein"/>
    <property type="match status" value="1"/>
</dbReference>
<comment type="subcellular location">
    <subcellularLocation>
        <location evidence="1">Cell membrane</location>
        <topology evidence="1">Multi-pass membrane protein</topology>
    </subcellularLocation>
</comment>
<keyword evidence="5 11" id="KW-0067">ATP-binding</keyword>
<feature type="transmembrane region" description="Helical" evidence="8">
    <location>
        <begin position="63"/>
        <end position="84"/>
    </location>
</feature>
<dbReference type="GO" id="GO:0005886">
    <property type="term" value="C:plasma membrane"/>
    <property type="evidence" value="ECO:0007669"/>
    <property type="project" value="UniProtKB-SubCell"/>
</dbReference>
<dbReference type="Gene3D" id="1.20.1560.10">
    <property type="entry name" value="ABC transporter type 1, transmembrane domain"/>
    <property type="match status" value="1"/>
</dbReference>
<feature type="transmembrane region" description="Helical" evidence="8">
    <location>
        <begin position="256"/>
        <end position="274"/>
    </location>
</feature>
<dbReference type="InterPro" id="IPR017871">
    <property type="entry name" value="ABC_transporter-like_CS"/>
</dbReference>
<dbReference type="GO" id="GO:0015421">
    <property type="term" value="F:ABC-type oligopeptide transporter activity"/>
    <property type="evidence" value="ECO:0007669"/>
    <property type="project" value="TreeGrafter"/>
</dbReference>
<accession>A0A9D1F8Q5</accession>
<dbReference type="InterPro" id="IPR003439">
    <property type="entry name" value="ABC_transporter-like_ATP-bd"/>
</dbReference>
<dbReference type="InterPro" id="IPR003593">
    <property type="entry name" value="AAA+_ATPase"/>
</dbReference>
<name>A0A9D1F8Q5_9FIRM</name>
<reference evidence="11" key="2">
    <citation type="journal article" date="2021" name="PeerJ">
        <title>Extensive microbial diversity within the chicken gut microbiome revealed by metagenomics and culture.</title>
        <authorList>
            <person name="Gilroy R."/>
            <person name="Ravi A."/>
            <person name="Getino M."/>
            <person name="Pursley I."/>
            <person name="Horton D.L."/>
            <person name="Alikhan N.F."/>
            <person name="Baker D."/>
            <person name="Gharbi K."/>
            <person name="Hall N."/>
            <person name="Watson M."/>
            <person name="Adriaenssens E.M."/>
            <person name="Foster-Nyarko E."/>
            <person name="Jarju S."/>
            <person name="Secka A."/>
            <person name="Antonio M."/>
            <person name="Oren A."/>
            <person name="Chaudhuri R.R."/>
            <person name="La Ragione R."/>
            <person name="Hildebrand F."/>
            <person name="Pallen M.J."/>
        </authorList>
    </citation>
    <scope>NUCLEOTIDE SEQUENCE</scope>
    <source>
        <strain evidence="11">ChiBcec16-1751</strain>
    </source>
</reference>
<dbReference type="SUPFAM" id="SSF52540">
    <property type="entry name" value="P-loop containing nucleoside triphosphate hydrolases"/>
    <property type="match status" value="1"/>
</dbReference>
<keyword evidence="7 8" id="KW-0472">Membrane</keyword>
<evidence type="ECO:0000256" key="3">
    <source>
        <dbReference type="ARBA" id="ARBA00022692"/>
    </source>
</evidence>
<dbReference type="Pfam" id="PF00664">
    <property type="entry name" value="ABC_membrane"/>
    <property type="match status" value="1"/>
</dbReference>
<keyword evidence="2" id="KW-0813">Transport</keyword>
<dbReference type="EMBL" id="DVJJ01000011">
    <property type="protein sequence ID" value="HIS63826.1"/>
    <property type="molecule type" value="Genomic_DNA"/>
</dbReference>
<organism evidence="11 12">
    <name type="scientific">Candidatus Avoscillospira avistercoris</name>
    <dbReference type="NCBI Taxonomy" id="2840707"/>
    <lineage>
        <taxon>Bacteria</taxon>
        <taxon>Bacillati</taxon>
        <taxon>Bacillota</taxon>
        <taxon>Clostridia</taxon>
        <taxon>Eubacteriales</taxon>
        <taxon>Oscillospiraceae</taxon>
        <taxon>Oscillospiraceae incertae sedis</taxon>
        <taxon>Candidatus Avoscillospira</taxon>
    </lineage>
</organism>
<keyword evidence="4" id="KW-0547">Nucleotide-binding</keyword>
<dbReference type="Gene3D" id="3.40.50.300">
    <property type="entry name" value="P-loop containing nucleotide triphosphate hydrolases"/>
    <property type="match status" value="1"/>
</dbReference>
<keyword evidence="3 8" id="KW-0812">Transmembrane</keyword>
<dbReference type="PROSITE" id="PS50893">
    <property type="entry name" value="ABC_TRANSPORTER_2"/>
    <property type="match status" value="1"/>
</dbReference>
<dbReference type="InterPro" id="IPR011527">
    <property type="entry name" value="ABC1_TM_dom"/>
</dbReference>
<dbReference type="PANTHER" id="PTHR43394:SF1">
    <property type="entry name" value="ATP-BINDING CASSETTE SUB-FAMILY B MEMBER 10, MITOCHONDRIAL"/>
    <property type="match status" value="1"/>
</dbReference>
<evidence type="ECO:0000259" key="10">
    <source>
        <dbReference type="PROSITE" id="PS50929"/>
    </source>
</evidence>
<evidence type="ECO:0000256" key="5">
    <source>
        <dbReference type="ARBA" id="ARBA00022840"/>
    </source>
</evidence>
<dbReference type="SUPFAM" id="SSF90123">
    <property type="entry name" value="ABC transporter transmembrane region"/>
    <property type="match status" value="1"/>
</dbReference>
<feature type="transmembrane region" description="Helical" evidence="8">
    <location>
        <begin position="145"/>
        <end position="162"/>
    </location>
</feature>
<dbReference type="PROSITE" id="PS50929">
    <property type="entry name" value="ABC_TM1F"/>
    <property type="match status" value="1"/>
</dbReference>
<sequence>MTTKDFQTRGKLSIFLSYFKPHWKLFLLDISCAFLISMIDLAFPLVSRTAMYDLLPNQAYRTFFTVMAIVVVAFVLRSVLYYIVTFQGHIFGIRVEADIRRDLFAHMQKLSYGFFSQNRTGQLMSRLTNDLFEITELAHHGPEDLFIASVTIVGALVIMFTIQWQLALVVAVMIPVFLAIMFFMRGSMRRASHKVKQKTGAINADLESGLSGIRTAKAFASENAELDKFNRANEQYKGSKTQFYMAMGRFMGSMELFMTLLSVAVIAVGGGLIMNGVMTYVDLITFSLYITTFINPVRKLANFVELFSNGFAGLDRFIELMATEPTIQDAPNAKPLERVEGRITMDHVDFAYEDDDREVLRDVSLTVEPGETIAVVGPSGGGKTTLCQLIPRFYDVTGGSIAIDGHDVRQVQQDSLHKNIGIVQQDVFLFPDTVLENIRYGTPNATMEQVIEAAKRAEIYEDIMAMPEGFDTYVGERGTLLSGGQKQRISIARIFLKNPPILILDEATSALDSVTEAKIQKAFDQLAQGRTTLIIAHRLSTIRNASRILVVSDGVIAESGTHAELIEKGGAYAELYRTQAAVTKM</sequence>
<evidence type="ECO:0000256" key="8">
    <source>
        <dbReference type="SAM" id="Phobius"/>
    </source>
</evidence>
<comment type="caution">
    <text evidence="11">The sequence shown here is derived from an EMBL/GenBank/DDBJ whole genome shotgun (WGS) entry which is preliminary data.</text>
</comment>
<evidence type="ECO:0000256" key="6">
    <source>
        <dbReference type="ARBA" id="ARBA00022989"/>
    </source>
</evidence>
<dbReference type="PROSITE" id="PS00211">
    <property type="entry name" value="ABC_TRANSPORTER_1"/>
    <property type="match status" value="1"/>
</dbReference>
<keyword evidence="6 8" id="KW-1133">Transmembrane helix</keyword>
<feature type="domain" description="ABC transporter" evidence="9">
    <location>
        <begin position="343"/>
        <end position="578"/>
    </location>
</feature>
<feature type="domain" description="ABC transmembrane type-1" evidence="10">
    <location>
        <begin position="27"/>
        <end position="309"/>
    </location>
</feature>
<evidence type="ECO:0000256" key="2">
    <source>
        <dbReference type="ARBA" id="ARBA00022448"/>
    </source>
</evidence>
<dbReference type="InterPro" id="IPR039421">
    <property type="entry name" value="Type_1_exporter"/>
</dbReference>
<gene>
    <name evidence="11" type="ORF">IAA83_00460</name>
</gene>
<evidence type="ECO:0000256" key="1">
    <source>
        <dbReference type="ARBA" id="ARBA00004651"/>
    </source>
</evidence>
<dbReference type="PANTHER" id="PTHR43394">
    <property type="entry name" value="ATP-DEPENDENT PERMEASE MDL1, MITOCHONDRIAL"/>
    <property type="match status" value="1"/>
</dbReference>
<evidence type="ECO:0000313" key="11">
    <source>
        <dbReference type="EMBL" id="HIS63826.1"/>
    </source>
</evidence>
<dbReference type="SMART" id="SM00382">
    <property type="entry name" value="AAA"/>
    <property type="match status" value="1"/>
</dbReference>
<evidence type="ECO:0000256" key="7">
    <source>
        <dbReference type="ARBA" id="ARBA00023136"/>
    </source>
</evidence>
<reference evidence="11" key="1">
    <citation type="submission" date="2020-10" db="EMBL/GenBank/DDBJ databases">
        <authorList>
            <person name="Gilroy R."/>
        </authorList>
    </citation>
    <scope>NUCLEOTIDE SEQUENCE</scope>
    <source>
        <strain evidence="11">ChiBcec16-1751</strain>
    </source>
</reference>
<dbReference type="InterPro" id="IPR027417">
    <property type="entry name" value="P-loop_NTPase"/>
</dbReference>
<dbReference type="GO" id="GO:0016887">
    <property type="term" value="F:ATP hydrolysis activity"/>
    <property type="evidence" value="ECO:0007669"/>
    <property type="project" value="InterPro"/>
</dbReference>
<dbReference type="Proteomes" id="UP000886741">
    <property type="component" value="Unassembled WGS sequence"/>
</dbReference>
<dbReference type="CDD" id="cd18549">
    <property type="entry name" value="ABC_6TM_YwjA_like"/>
    <property type="match status" value="1"/>
</dbReference>
<feature type="transmembrane region" description="Helical" evidence="8">
    <location>
        <begin position="21"/>
        <end position="43"/>
    </location>
</feature>
<dbReference type="GO" id="GO:0005524">
    <property type="term" value="F:ATP binding"/>
    <property type="evidence" value="ECO:0007669"/>
    <property type="project" value="UniProtKB-KW"/>
</dbReference>
<evidence type="ECO:0000259" key="9">
    <source>
        <dbReference type="PROSITE" id="PS50893"/>
    </source>
</evidence>
<dbReference type="Pfam" id="PF00005">
    <property type="entry name" value="ABC_tran"/>
    <property type="match status" value="1"/>
</dbReference>
<evidence type="ECO:0000256" key="4">
    <source>
        <dbReference type="ARBA" id="ARBA00022741"/>
    </source>
</evidence>
<evidence type="ECO:0000313" key="12">
    <source>
        <dbReference type="Proteomes" id="UP000886741"/>
    </source>
</evidence>
<feature type="transmembrane region" description="Helical" evidence="8">
    <location>
        <begin position="168"/>
        <end position="188"/>
    </location>
</feature>
<dbReference type="AlphaFoldDB" id="A0A9D1F8Q5"/>
<protein>
    <submittedName>
        <fullName evidence="11">ABC transporter ATP-binding protein</fullName>
    </submittedName>
</protein>
<dbReference type="InterPro" id="IPR036640">
    <property type="entry name" value="ABC1_TM_sf"/>
</dbReference>